<dbReference type="Gene3D" id="1.10.10.60">
    <property type="entry name" value="Homeodomain-like"/>
    <property type="match status" value="1"/>
</dbReference>
<keyword evidence="4" id="KW-0539">Nucleus</keyword>
<dbReference type="SUPFAM" id="SSF46689">
    <property type="entry name" value="Homeodomain-like"/>
    <property type="match status" value="1"/>
</dbReference>
<dbReference type="PANTHER" id="PTHR44042">
    <property type="entry name" value="DUPLICATED HOMEODOMAIN-LIKE SUPERFAMILY PROTEIN-RELATED"/>
    <property type="match status" value="1"/>
</dbReference>
<evidence type="ECO:0000259" key="5">
    <source>
        <dbReference type="PROSITE" id="PS50090"/>
    </source>
</evidence>
<gene>
    <name evidence="7" type="ORF">LUZ63_011258</name>
</gene>
<feature type="domain" description="HTH myb-type" evidence="6">
    <location>
        <begin position="120"/>
        <end position="176"/>
    </location>
</feature>
<dbReference type="PANTHER" id="PTHR44042:SF41">
    <property type="entry name" value="DUPLICATED HOMEODOMAIN-LIKE SUPERFAMILY PROTEIN-RELATED"/>
    <property type="match status" value="1"/>
</dbReference>
<organism evidence="7 8">
    <name type="scientific">Rhynchospora breviuscula</name>
    <dbReference type="NCBI Taxonomy" id="2022672"/>
    <lineage>
        <taxon>Eukaryota</taxon>
        <taxon>Viridiplantae</taxon>
        <taxon>Streptophyta</taxon>
        <taxon>Embryophyta</taxon>
        <taxon>Tracheophyta</taxon>
        <taxon>Spermatophyta</taxon>
        <taxon>Magnoliopsida</taxon>
        <taxon>Liliopsida</taxon>
        <taxon>Poales</taxon>
        <taxon>Cyperaceae</taxon>
        <taxon>Cyperoideae</taxon>
        <taxon>Rhynchosporeae</taxon>
        <taxon>Rhynchospora</taxon>
    </lineage>
</organism>
<dbReference type="InterPro" id="IPR017930">
    <property type="entry name" value="Myb_dom"/>
</dbReference>
<sequence length="288" mass="32897">MDPLNKTEWHLEEKKDFNEAIVGHNKRFPEQPIYQIRDQFMNLFVNNLGTENRPCDAKLSLYVEAMESSDNFGMPLEKAKDLAAMSPSICEDEGESSRKMKKIEVGGKIGKEQLEEATRKKSNKGQPWSMEEHELFLYGMQKYGRGKWRRICRELLKTRTPTQVASHAQKYFNRPKTPSNRRRSSIHDIRLPNKDVVLNTNTAIRHFTNSNYTIPNGNYGLFANSNNGTPKGTNWGLFANNTNETPNSNYGYFANNLACGSVSDPIGLSRNIHTEPVRGAFWWTTATL</sequence>
<protein>
    <submittedName>
        <fullName evidence="7">Uncharacterized protein</fullName>
    </submittedName>
</protein>
<keyword evidence="1" id="KW-0805">Transcription regulation</keyword>
<dbReference type="InterPro" id="IPR001005">
    <property type="entry name" value="SANT/Myb"/>
</dbReference>
<dbReference type="SMART" id="SM00717">
    <property type="entry name" value="SANT"/>
    <property type="match status" value="1"/>
</dbReference>
<dbReference type="PROSITE" id="PS50090">
    <property type="entry name" value="MYB_LIKE"/>
    <property type="match status" value="1"/>
</dbReference>
<proteinExistence type="predicted"/>
<comment type="caution">
    <text evidence="7">The sequence shown here is derived from an EMBL/GenBank/DDBJ whole genome shotgun (WGS) entry which is preliminary data.</text>
</comment>
<dbReference type="Proteomes" id="UP001151287">
    <property type="component" value="Unassembled WGS sequence"/>
</dbReference>
<dbReference type="GO" id="GO:0003677">
    <property type="term" value="F:DNA binding"/>
    <property type="evidence" value="ECO:0007669"/>
    <property type="project" value="UniProtKB-KW"/>
</dbReference>
<dbReference type="OrthoDB" id="118550at2759"/>
<keyword evidence="2" id="KW-0238">DNA-binding</keyword>
<evidence type="ECO:0000256" key="1">
    <source>
        <dbReference type="ARBA" id="ARBA00023015"/>
    </source>
</evidence>
<reference evidence="7" key="1">
    <citation type="journal article" date="2022" name="Cell">
        <title>Repeat-based holocentromeres influence genome architecture and karyotype evolution.</title>
        <authorList>
            <person name="Hofstatter P.G."/>
            <person name="Thangavel G."/>
            <person name="Lux T."/>
            <person name="Neumann P."/>
            <person name="Vondrak T."/>
            <person name="Novak P."/>
            <person name="Zhang M."/>
            <person name="Costa L."/>
            <person name="Castellani M."/>
            <person name="Scott A."/>
            <person name="Toegelov H."/>
            <person name="Fuchs J."/>
            <person name="Mata-Sucre Y."/>
            <person name="Dias Y."/>
            <person name="Vanzela A.L.L."/>
            <person name="Huettel B."/>
            <person name="Almeida C.C.S."/>
            <person name="Simkova H."/>
            <person name="Souza G."/>
            <person name="Pedrosa-Harand A."/>
            <person name="Macas J."/>
            <person name="Mayer K.F.X."/>
            <person name="Houben A."/>
            <person name="Marques A."/>
        </authorList>
    </citation>
    <scope>NUCLEOTIDE SEQUENCE</scope>
    <source>
        <strain evidence="7">RhyBre1mFocal</strain>
    </source>
</reference>
<evidence type="ECO:0000259" key="6">
    <source>
        <dbReference type="PROSITE" id="PS51294"/>
    </source>
</evidence>
<dbReference type="Pfam" id="PF00249">
    <property type="entry name" value="Myb_DNA-binding"/>
    <property type="match status" value="1"/>
</dbReference>
<dbReference type="PROSITE" id="PS51294">
    <property type="entry name" value="HTH_MYB"/>
    <property type="match status" value="1"/>
</dbReference>
<evidence type="ECO:0000256" key="3">
    <source>
        <dbReference type="ARBA" id="ARBA00023163"/>
    </source>
</evidence>
<evidence type="ECO:0000313" key="8">
    <source>
        <dbReference type="Proteomes" id="UP001151287"/>
    </source>
</evidence>
<evidence type="ECO:0000313" key="7">
    <source>
        <dbReference type="EMBL" id="KAJ1694560.1"/>
    </source>
</evidence>
<accession>A0A9Q0HQU6</accession>
<evidence type="ECO:0000256" key="4">
    <source>
        <dbReference type="ARBA" id="ARBA00023242"/>
    </source>
</evidence>
<dbReference type="InterPro" id="IPR006447">
    <property type="entry name" value="Myb_dom_plants"/>
</dbReference>
<dbReference type="EMBL" id="JAMQYH010000003">
    <property type="protein sequence ID" value="KAJ1694560.1"/>
    <property type="molecule type" value="Genomic_DNA"/>
</dbReference>
<keyword evidence="3" id="KW-0804">Transcription</keyword>
<feature type="domain" description="Myb-like" evidence="5">
    <location>
        <begin position="120"/>
        <end position="172"/>
    </location>
</feature>
<dbReference type="AlphaFoldDB" id="A0A9Q0HQU6"/>
<dbReference type="CDD" id="cd00167">
    <property type="entry name" value="SANT"/>
    <property type="match status" value="1"/>
</dbReference>
<name>A0A9Q0HQU6_9POAL</name>
<keyword evidence="8" id="KW-1185">Reference proteome</keyword>
<evidence type="ECO:0000256" key="2">
    <source>
        <dbReference type="ARBA" id="ARBA00023125"/>
    </source>
</evidence>
<dbReference type="InterPro" id="IPR009057">
    <property type="entry name" value="Homeodomain-like_sf"/>
</dbReference>
<dbReference type="NCBIfam" id="TIGR01557">
    <property type="entry name" value="myb_SHAQKYF"/>
    <property type="match status" value="1"/>
</dbReference>